<dbReference type="EMBL" id="BQXS01011604">
    <property type="protein sequence ID" value="GKT14596.1"/>
    <property type="molecule type" value="Genomic_DNA"/>
</dbReference>
<comment type="caution">
    <text evidence="3">The sequence shown here is derived from an EMBL/GenBank/DDBJ whole genome shotgun (WGS) entry which is preliminary data.</text>
</comment>
<evidence type="ECO:0000256" key="2">
    <source>
        <dbReference type="ARBA" id="ARBA00022840"/>
    </source>
</evidence>
<name>A0ABQ5JRP5_9EUKA</name>
<keyword evidence="4" id="KW-1185">Reference proteome</keyword>
<sequence length="129" mass="14756">MTKEEVDALEDKEALCHCKKVIGFVHKNIVMCCKEAKLRSFEIPRAVILEWEEWTVDNKCVTPSMKIRRPFLRSKYERRLLDVLERIKKNVKPGERLSPSRAAEFVIESLSLGEMGAASVTSGETAVFE</sequence>
<evidence type="ECO:0000313" key="4">
    <source>
        <dbReference type="Proteomes" id="UP001057375"/>
    </source>
</evidence>
<reference evidence="3" key="1">
    <citation type="submission" date="2022-03" db="EMBL/GenBank/DDBJ databases">
        <title>Draft genome sequence of Aduncisulcus paluster, a free-living microaerophilic Fornicata.</title>
        <authorList>
            <person name="Yuyama I."/>
            <person name="Kume K."/>
            <person name="Tamura T."/>
            <person name="Inagaki Y."/>
            <person name="Hashimoto T."/>
        </authorList>
    </citation>
    <scope>NUCLEOTIDE SEQUENCE</scope>
    <source>
        <strain evidence="3">NY0171</strain>
    </source>
</reference>
<accession>A0ABQ5JRP5</accession>
<keyword evidence="1" id="KW-0547">Nucleotide-binding</keyword>
<evidence type="ECO:0000313" key="3">
    <source>
        <dbReference type="EMBL" id="GKT14596.1"/>
    </source>
</evidence>
<evidence type="ECO:0000256" key="1">
    <source>
        <dbReference type="ARBA" id="ARBA00022741"/>
    </source>
</evidence>
<dbReference type="PANTHER" id="PTHR43272:SF33">
    <property type="entry name" value="AMP-BINDING DOMAIN-CONTAINING PROTEIN-RELATED"/>
    <property type="match status" value="1"/>
</dbReference>
<dbReference type="Proteomes" id="UP001057375">
    <property type="component" value="Unassembled WGS sequence"/>
</dbReference>
<proteinExistence type="predicted"/>
<protein>
    <submittedName>
        <fullName evidence="3">Uncharacterized protein</fullName>
    </submittedName>
</protein>
<keyword evidence="2" id="KW-0067">ATP-binding</keyword>
<gene>
    <name evidence="3" type="ORF">ADUPG1_010519</name>
</gene>
<dbReference type="PANTHER" id="PTHR43272">
    <property type="entry name" value="LONG-CHAIN-FATTY-ACID--COA LIGASE"/>
    <property type="match status" value="1"/>
</dbReference>
<organism evidence="3 4">
    <name type="scientific">Aduncisulcus paluster</name>
    <dbReference type="NCBI Taxonomy" id="2918883"/>
    <lineage>
        <taxon>Eukaryota</taxon>
        <taxon>Metamonada</taxon>
        <taxon>Carpediemonas-like organisms</taxon>
        <taxon>Aduncisulcus</taxon>
    </lineage>
</organism>